<dbReference type="InterPro" id="IPR000276">
    <property type="entry name" value="GPCR_Rhodpsn"/>
</dbReference>
<evidence type="ECO:0000256" key="2">
    <source>
        <dbReference type="ARBA" id="ARBA00010663"/>
    </source>
</evidence>
<evidence type="ECO:0000256" key="4">
    <source>
        <dbReference type="ARBA" id="ARBA00022989"/>
    </source>
</evidence>
<sequence>MRVEPWVEFYFYGVLLTSMCLFGISANTVTLFILNAFNEMRRQPINVYLTVLAIYDNGVLINALLMLGIPALVTNSKHNPSDYLPSVFPSLDSSSPSSISPVNSLHPSSSSSPLSSSFSTSSSPLPVSPHLSSSLPNQLSSVNLPSSESSELEKSQSTDGSTDSMRLTDNTFDYTSTDYLNRLQSLDPYSVNLTLMNKSHSWTPTELINLNPSSIDPPLLFDLSLAHGYSNPEDLPPLVIPPISHSTPTNHHHHQHSLPPSPGYSTELPDDPLNYYVTFVYPLALISQTGSIWTTCLITAERYFAVCHPFRIRTFSNRNRAIWAVVFLSLGAFLYNIPRFIEIEVITSPEGIRSVRQTALRQNRLYYWLYYICLNLALLYIIPLSLLTALNTEIYKAVRRASRNRATLTNQEETELNIASMLVLLVSIFIACNAPAFVVNCMEFFNAPGYEMATIFSNLLVCLNSSINFVIYCIFGKKFRKKLSQVFHCSKLAHQDRLANSYQARVNVTTTALNANLIVKNTVNDEQNNSNNVNLVNNISIATTNSMHAINETYV</sequence>
<dbReference type="PANTHER" id="PTHR46641:SF16">
    <property type="entry name" value="G-PROTEIN COUPLED RECEPTORS FAMILY 1 PROFILE DOMAIN-CONTAINING PROTEIN"/>
    <property type="match status" value="1"/>
</dbReference>
<feature type="transmembrane region" description="Helical" evidence="7">
    <location>
        <begin position="46"/>
        <end position="73"/>
    </location>
</feature>
<feature type="compositionally biased region" description="Low complexity" evidence="6">
    <location>
        <begin position="127"/>
        <end position="149"/>
    </location>
</feature>
<evidence type="ECO:0000259" key="8">
    <source>
        <dbReference type="PROSITE" id="PS50262"/>
    </source>
</evidence>
<dbReference type="SUPFAM" id="SSF81321">
    <property type="entry name" value="Family A G protein-coupled receptor-like"/>
    <property type="match status" value="2"/>
</dbReference>
<keyword evidence="3 7" id="KW-0812">Transmembrane</keyword>
<evidence type="ECO:0000256" key="7">
    <source>
        <dbReference type="SAM" id="Phobius"/>
    </source>
</evidence>
<protein>
    <recommendedName>
        <fullName evidence="8">G-protein coupled receptors family 1 profile domain-containing protein</fullName>
    </recommendedName>
</protein>
<dbReference type="InterPro" id="IPR052954">
    <property type="entry name" value="GPCR-Ligand_Int"/>
</dbReference>
<dbReference type="OMA" id="HANTHRN"/>
<feature type="transmembrane region" description="Helical" evidence="7">
    <location>
        <begin position="368"/>
        <end position="395"/>
    </location>
</feature>
<proteinExistence type="inferred from homology"/>
<dbReference type="EMBL" id="CAEY01000472">
    <property type="status" value="NOT_ANNOTATED_CDS"/>
    <property type="molecule type" value="Genomic_DNA"/>
</dbReference>
<name>T1JU76_TETUR</name>
<dbReference type="Gene3D" id="1.20.1070.10">
    <property type="entry name" value="Rhodopsin 7-helix transmembrane proteins"/>
    <property type="match status" value="2"/>
</dbReference>
<dbReference type="EnsemblMetazoa" id="tetur01g16804.1">
    <property type="protein sequence ID" value="tetur01g16804.1"/>
    <property type="gene ID" value="tetur01g16804"/>
</dbReference>
<dbReference type="AlphaFoldDB" id="T1JU76"/>
<gene>
    <name evidence="9" type="primary">107367704</name>
</gene>
<dbReference type="eggNOG" id="KOG3656">
    <property type="taxonomic scope" value="Eukaryota"/>
</dbReference>
<feature type="transmembrane region" description="Helical" evidence="7">
    <location>
        <begin position="450"/>
        <end position="475"/>
    </location>
</feature>
<comment type="similarity">
    <text evidence="2">Belongs to the G-protein coupled receptor 1 family.</text>
</comment>
<evidence type="ECO:0000256" key="3">
    <source>
        <dbReference type="ARBA" id="ARBA00022692"/>
    </source>
</evidence>
<organism evidence="9 10">
    <name type="scientific">Tetranychus urticae</name>
    <name type="common">Two-spotted spider mite</name>
    <dbReference type="NCBI Taxonomy" id="32264"/>
    <lineage>
        <taxon>Eukaryota</taxon>
        <taxon>Metazoa</taxon>
        <taxon>Ecdysozoa</taxon>
        <taxon>Arthropoda</taxon>
        <taxon>Chelicerata</taxon>
        <taxon>Arachnida</taxon>
        <taxon>Acari</taxon>
        <taxon>Acariformes</taxon>
        <taxon>Trombidiformes</taxon>
        <taxon>Prostigmata</taxon>
        <taxon>Eleutherengona</taxon>
        <taxon>Raphignathae</taxon>
        <taxon>Tetranychoidea</taxon>
        <taxon>Tetranychidae</taxon>
        <taxon>Tetranychus</taxon>
    </lineage>
</organism>
<dbReference type="GO" id="GO:0016020">
    <property type="term" value="C:membrane"/>
    <property type="evidence" value="ECO:0007669"/>
    <property type="project" value="UniProtKB-SubCell"/>
</dbReference>
<evidence type="ECO:0000313" key="9">
    <source>
        <dbReference type="EnsemblMetazoa" id="tetur01g16804.1"/>
    </source>
</evidence>
<comment type="subcellular location">
    <subcellularLocation>
        <location evidence="1">Membrane</location>
    </subcellularLocation>
</comment>
<feature type="transmembrane region" description="Helical" evidence="7">
    <location>
        <begin position="12"/>
        <end position="34"/>
    </location>
</feature>
<keyword evidence="5 7" id="KW-0472">Membrane</keyword>
<dbReference type="KEGG" id="tut:107367704"/>
<dbReference type="PANTHER" id="PTHR46641">
    <property type="entry name" value="FMRFAMIDE RECEPTOR-RELATED"/>
    <property type="match status" value="1"/>
</dbReference>
<dbReference type="PROSITE" id="PS50262">
    <property type="entry name" value="G_PROTEIN_RECEP_F1_2"/>
    <property type="match status" value="1"/>
</dbReference>
<feature type="domain" description="G-protein coupled receptors family 1 profile" evidence="8">
    <location>
        <begin position="283"/>
        <end position="472"/>
    </location>
</feature>
<dbReference type="STRING" id="32264.T1JU76"/>
<feature type="compositionally biased region" description="Polar residues" evidence="6">
    <location>
        <begin position="158"/>
        <end position="169"/>
    </location>
</feature>
<evidence type="ECO:0000256" key="5">
    <source>
        <dbReference type="ARBA" id="ARBA00023136"/>
    </source>
</evidence>
<evidence type="ECO:0000313" key="10">
    <source>
        <dbReference type="Proteomes" id="UP000015104"/>
    </source>
</evidence>
<dbReference type="OrthoDB" id="10011262at2759"/>
<feature type="region of interest" description="Disordered" evidence="6">
    <location>
        <begin position="127"/>
        <end position="169"/>
    </location>
</feature>
<evidence type="ECO:0000256" key="1">
    <source>
        <dbReference type="ARBA" id="ARBA00004370"/>
    </source>
</evidence>
<feature type="transmembrane region" description="Helical" evidence="7">
    <location>
        <begin position="321"/>
        <end position="341"/>
    </location>
</feature>
<evidence type="ECO:0000256" key="6">
    <source>
        <dbReference type="SAM" id="MobiDB-lite"/>
    </source>
</evidence>
<dbReference type="InterPro" id="IPR017452">
    <property type="entry name" value="GPCR_Rhodpsn_7TM"/>
</dbReference>
<reference evidence="9" key="2">
    <citation type="submission" date="2015-06" db="UniProtKB">
        <authorList>
            <consortium name="EnsemblMetazoa"/>
        </authorList>
    </citation>
    <scope>IDENTIFICATION</scope>
</reference>
<keyword evidence="4 7" id="KW-1133">Transmembrane helix</keyword>
<reference evidence="10" key="1">
    <citation type="submission" date="2011-08" db="EMBL/GenBank/DDBJ databases">
        <authorList>
            <person name="Rombauts S."/>
        </authorList>
    </citation>
    <scope>NUCLEOTIDE SEQUENCE</scope>
    <source>
        <strain evidence="10">London</strain>
    </source>
</reference>
<feature type="transmembrane region" description="Helical" evidence="7">
    <location>
        <begin position="416"/>
        <end position="438"/>
    </location>
</feature>
<dbReference type="GO" id="GO:0004930">
    <property type="term" value="F:G protein-coupled receptor activity"/>
    <property type="evidence" value="ECO:0007669"/>
    <property type="project" value="InterPro"/>
</dbReference>
<dbReference type="Proteomes" id="UP000015104">
    <property type="component" value="Unassembled WGS sequence"/>
</dbReference>
<dbReference type="HOGENOM" id="CLU_009579_24_7_1"/>
<dbReference type="PRINTS" id="PR00237">
    <property type="entry name" value="GPCRRHODOPSN"/>
</dbReference>
<dbReference type="CDD" id="cd14978">
    <property type="entry name" value="7tmA_FMRFamide_R-like"/>
    <property type="match status" value="1"/>
</dbReference>
<feature type="transmembrane region" description="Helical" evidence="7">
    <location>
        <begin position="279"/>
        <end position="300"/>
    </location>
</feature>
<keyword evidence="10" id="KW-1185">Reference proteome</keyword>
<feature type="region of interest" description="Disordered" evidence="6">
    <location>
        <begin position="239"/>
        <end position="263"/>
    </location>
</feature>
<dbReference type="Pfam" id="PF00001">
    <property type="entry name" value="7tm_1"/>
    <property type="match status" value="1"/>
</dbReference>
<accession>T1JU76</accession>